<feature type="chain" id="PRO_5021893112" description="DUF4352 domain-containing protein" evidence="1">
    <location>
        <begin position="24"/>
        <end position="142"/>
    </location>
</feature>
<dbReference type="AlphaFoldDB" id="A0A514LMX1"/>
<keyword evidence="1" id="KW-0732">Signal</keyword>
<protein>
    <recommendedName>
        <fullName evidence="4">DUF4352 domain-containing protein</fullName>
    </recommendedName>
</protein>
<proteinExistence type="predicted"/>
<evidence type="ECO:0000313" key="3">
    <source>
        <dbReference type="Proteomes" id="UP000319756"/>
    </source>
</evidence>
<gene>
    <name evidence="2" type="ORF">EPH95_16605</name>
</gene>
<evidence type="ECO:0000313" key="2">
    <source>
        <dbReference type="EMBL" id="QDI92601.1"/>
    </source>
</evidence>
<evidence type="ECO:0000256" key="1">
    <source>
        <dbReference type="SAM" id="SignalP"/>
    </source>
</evidence>
<sequence length="142" mass="16565">MKRSIYFMLLLVMLFVFPHNLIAADLPLTLEDDDWRLIVDTADADRDRLCQPGDVEMYELKLENVSENKQNVTMHTFRQEKDEHRDDGLAVDEAEMLAANASLEVRNLPVPQNIKALDVLILWQEEADGQYFKQHFMVPFDK</sequence>
<dbReference type="Proteomes" id="UP000319756">
    <property type="component" value="Chromosome"/>
</dbReference>
<accession>A0A514LMX1</accession>
<feature type="signal peptide" evidence="1">
    <location>
        <begin position="1"/>
        <end position="23"/>
    </location>
</feature>
<dbReference type="OrthoDB" id="2969561at2"/>
<dbReference type="EMBL" id="CP035485">
    <property type="protein sequence ID" value="QDI92601.1"/>
    <property type="molecule type" value="Genomic_DNA"/>
</dbReference>
<dbReference type="RefSeq" id="WP_142091104.1">
    <property type="nucleotide sequence ID" value="NZ_CP035485.1"/>
</dbReference>
<name>A0A514LMX1_9BACI</name>
<evidence type="ECO:0008006" key="4">
    <source>
        <dbReference type="Google" id="ProtNLM"/>
    </source>
</evidence>
<reference evidence="3" key="1">
    <citation type="submission" date="2019-01" db="EMBL/GenBank/DDBJ databases">
        <title>Genomic analysis of Salicibibacter sp. NKC3-5.</title>
        <authorList>
            <person name="Oh Y.J."/>
        </authorList>
    </citation>
    <scope>NUCLEOTIDE SEQUENCE [LARGE SCALE GENOMIC DNA]</scope>
    <source>
        <strain evidence="3">NKC3-5</strain>
    </source>
</reference>
<organism evidence="2 3">
    <name type="scientific">Salicibibacter halophilus</name>
    <dbReference type="NCBI Taxonomy" id="2502791"/>
    <lineage>
        <taxon>Bacteria</taxon>
        <taxon>Bacillati</taxon>
        <taxon>Bacillota</taxon>
        <taxon>Bacilli</taxon>
        <taxon>Bacillales</taxon>
        <taxon>Bacillaceae</taxon>
        <taxon>Salicibibacter</taxon>
    </lineage>
</organism>
<dbReference type="KEGG" id="sale:EPH95_16605"/>
<keyword evidence="3" id="KW-1185">Reference proteome</keyword>